<organism evidence="6">
    <name type="scientific">Phaffia rhodozyma</name>
    <name type="common">Yeast</name>
    <name type="synonym">Xanthophyllomyces dendrorhous</name>
    <dbReference type="NCBI Taxonomy" id="264483"/>
    <lineage>
        <taxon>Eukaryota</taxon>
        <taxon>Fungi</taxon>
        <taxon>Dikarya</taxon>
        <taxon>Basidiomycota</taxon>
        <taxon>Agaricomycotina</taxon>
        <taxon>Tremellomycetes</taxon>
        <taxon>Cystofilobasidiales</taxon>
        <taxon>Mrakiaceae</taxon>
        <taxon>Phaffia</taxon>
    </lineage>
</organism>
<evidence type="ECO:0000313" key="6">
    <source>
        <dbReference type="EMBL" id="CED82509.1"/>
    </source>
</evidence>
<comment type="subcellular location">
    <subcellularLocation>
        <location evidence="1">Cytoplasm</location>
    </subcellularLocation>
</comment>
<name>A0A0F7SP57_PHARH</name>
<dbReference type="InterPro" id="IPR038187">
    <property type="entry name" value="NAC_A/B_dom_sf"/>
</dbReference>
<feature type="compositionally biased region" description="Acidic residues" evidence="4">
    <location>
        <begin position="140"/>
        <end position="158"/>
    </location>
</feature>
<dbReference type="CDD" id="cd22055">
    <property type="entry name" value="NAC_BTF3"/>
    <property type="match status" value="1"/>
</dbReference>
<feature type="region of interest" description="Disordered" evidence="4">
    <location>
        <begin position="123"/>
        <end position="169"/>
    </location>
</feature>
<dbReference type="InterPro" id="IPR039370">
    <property type="entry name" value="BTF3"/>
</dbReference>
<dbReference type="PANTHER" id="PTHR10351">
    <property type="entry name" value="TRANSCRIPTION FACTOR BTF3 FAMILY MEMBER"/>
    <property type="match status" value="1"/>
</dbReference>
<keyword evidence="3" id="KW-0804">Transcription</keyword>
<proteinExistence type="inferred from homology"/>
<comment type="subunit">
    <text evidence="3">Part of the nascent polypeptide-associated complex (NAC).</text>
</comment>
<dbReference type="PROSITE" id="PS51151">
    <property type="entry name" value="NAC_AB"/>
    <property type="match status" value="1"/>
</dbReference>
<dbReference type="GO" id="GO:0005854">
    <property type="term" value="C:nascent polypeptide-associated complex"/>
    <property type="evidence" value="ECO:0007669"/>
    <property type="project" value="UniProtKB-ARBA"/>
</dbReference>
<dbReference type="InterPro" id="IPR002715">
    <property type="entry name" value="Nas_poly-pep-assoc_cplx_dom"/>
</dbReference>
<feature type="compositionally biased region" description="Basic and acidic residues" evidence="4">
    <location>
        <begin position="159"/>
        <end position="169"/>
    </location>
</feature>
<keyword evidence="3" id="KW-0805">Transcription regulation</keyword>
<feature type="domain" description="NAC-A/B" evidence="5">
    <location>
        <begin position="34"/>
        <end position="100"/>
    </location>
</feature>
<dbReference type="FunFam" id="2.20.70.30:FF:000001">
    <property type="entry name" value="Transcription factor BTF3 homolog"/>
    <property type="match status" value="1"/>
</dbReference>
<reference evidence="6" key="1">
    <citation type="submission" date="2014-08" db="EMBL/GenBank/DDBJ databases">
        <authorList>
            <person name="Sharma Rahul"/>
            <person name="Thines Marco"/>
        </authorList>
    </citation>
    <scope>NUCLEOTIDE SEQUENCE</scope>
</reference>
<evidence type="ECO:0000256" key="2">
    <source>
        <dbReference type="ARBA" id="ARBA00005296"/>
    </source>
</evidence>
<protein>
    <recommendedName>
        <fullName evidence="3">Nascent polypeptide-associated complex subunit beta</fullName>
    </recommendedName>
</protein>
<evidence type="ECO:0000256" key="1">
    <source>
        <dbReference type="ARBA" id="ARBA00004496"/>
    </source>
</evidence>
<comment type="similarity">
    <text evidence="2 3">Belongs to the NAC-beta family.</text>
</comment>
<dbReference type="Pfam" id="PF01849">
    <property type="entry name" value="NAC"/>
    <property type="match status" value="1"/>
</dbReference>
<dbReference type="AlphaFoldDB" id="A0A0F7SP57"/>
<evidence type="ECO:0000256" key="4">
    <source>
        <dbReference type="SAM" id="MobiDB-lite"/>
    </source>
</evidence>
<dbReference type="EMBL" id="LN483124">
    <property type="protein sequence ID" value="CED82509.1"/>
    <property type="molecule type" value="Genomic_DNA"/>
</dbReference>
<dbReference type="SMART" id="SM01407">
    <property type="entry name" value="NAC"/>
    <property type="match status" value="1"/>
</dbReference>
<dbReference type="Gene3D" id="2.20.70.30">
    <property type="entry name" value="Nascent polypeptide-associated complex domain"/>
    <property type="match status" value="1"/>
</dbReference>
<evidence type="ECO:0000259" key="5">
    <source>
        <dbReference type="PROSITE" id="PS51151"/>
    </source>
</evidence>
<evidence type="ECO:0000256" key="3">
    <source>
        <dbReference type="RuleBase" id="RU361272"/>
    </source>
</evidence>
<accession>A0A0F7SP57</accession>
<sequence>MDKAKIARLQAAVKIGGKGAPKRKVIKTSSASSHSNDVKLHAALKKLNVAPIPTVEEVNMFQEDGQVLHFSAPQVHAALGSNVTAIYGGQPKVKDLAELVPGILSQLGPESLASLRKLAEAYQQMESQQQATGAGKAPEGDDEDDVPELVDNFDEAGEKEEGSKLDELN</sequence>